<evidence type="ECO:0000256" key="1">
    <source>
        <dbReference type="SAM" id="Phobius"/>
    </source>
</evidence>
<dbReference type="RefSeq" id="WP_125003559.1">
    <property type="nucleotide sequence ID" value="NZ_RQXT01000036.1"/>
</dbReference>
<keyword evidence="1" id="KW-1133">Transmembrane helix</keyword>
<gene>
    <name evidence="2" type="ORF">EH240_24870</name>
</gene>
<dbReference type="OrthoDB" id="1523552at2"/>
<accession>A0A3P3FBB1</accession>
<reference evidence="2 3" key="1">
    <citation type="submission" date="2018-11" db="EMBL/GenBank/DDBJ databases">
        <title>the genome of Mesorhizobium tamadayense DSM 28320.</title>
        <authorList>
            <person name="Gao J."/>
        </authorList>
    </citation>
    <scope>NUCLEOTIDE SEQUENCE [LARGE SCALE GENOMIC DNA]</scope>
    <source>
        <strain evidence="2 3">DSM 28320</strain>
    </source>
</reference>
<evidence type="ECO:0000313" key="3">
    <source>
        <dbReference type="Proteomes" id="UP000273786"/>
    </source>
</evidence>
<feature type="transmembrane region" description="Helical" evidence="1">
    <location>
        <begin position="45"/>
        <end position="70"/>
    </location>
</feature>
<dbReference type="Pfam" id="PF07386">
    <property type="entry name" value="DUF1499"/>
    <property type="match status" value="1"/>
</dbReference>
<organism evidence="2 3">
    <name type="scientific">Mesorhizobium tamadayense</name>
    <dbReference type="NCBI Taxonomy" id="425306"/>
    <lineage>
        <taxon>Bacteria</taxon>
        <taxon>Pseudomonadati</taxon>
        <taxon>Pseudomonadota</taxon>
        <taxon>Alphaproteobacteria</taxon>
        <taxon>Hyphomicrobiales</taxon>
        <taxon>Phyllobacteriaceae</taxon>
        <taxon>Mesorhizobium</taxon>
    </lineage>
</organism>
<feature type="transmembrane region" description="Helical" evidence="1">
    <location>
        <begin position="82"/>
        <end position="101"/>
    </location>
</feature>
<keyword evidence="1" id="KW-0472">Membrane</keyword>
<protein>
    <submittedName>
        <fullName evidence="2">DUF1499 domain-containing protein</fullName>
    </submittedName>
</protein>
<sequence length="261" mass="27814">MATISERQTSRAAGWSRRTGAFSLVLLLTALGGYRLDLVDTPPFLWVLAIVALLAALALLLAGLALSRLWNFGGRGGRDLSVGALLALLVLAPFGIAAYWATIYPPLHDISTDLEDPPVLDTSDRTSGMNALEAPTPGEQSLQAEAYPLVTGRSYNLPFETVVDAVETVLDRRDWQLTAPYPDISGQSEATINAVARGFVLGLPADVAIRVTDDGDTVIVDMRSASRYGRYDLGDNAARITEFLGELDQEVAGQVGAAPAE</sequence>
<proteinExistence type="predicted"/>
<keyword evidence="3" id="KW-1185">Reference proteome</keyword>
<dbReference type="Proteomes" id="UP000273786">
    <property type="component" value="Unassembled WGS sequence"/>
</dbReference>
<dbReference type="EMBL" id="RQXT01000036">
    <property type="protein sequence ID" value="RRH95472.1"/>
    <property type="molecule type" value="Genomic_DNA"/>
</dbReference>
<name>A0A3P3FBB1_9HYPH</name>
<dbReference type="InterPro" id="IPR010865">
    <property type="entry name" value="DUF1499"/>
</dbReference>
<dbReference type="AlphaFoldDB" id="A0A3P3FBB1"/>
<comment type="caution">
    <text evidence="2">The sequence shown here is derived from an EMBL/GenBank/DDBJ whole genome shotgun (WGS) entry which is preliminary data.</text>
</comment>
<keyword evidence="1" id="KW-0812">Transmembrane</keyword>
<evidence type="ECO:0000313" key="2">
    <source>
        <dbReference type="EMBL" id="RRH95472.1"/>
    </source>
</evidence>